<gene>
    <name evidence="5" type="ORF">N784_13305</name>
</gene>
<evidence type="ECO:0000313" key="5">
    <source>
        <dbReference type="EMBL" id="KGX84498.1"/>
    </source>
</evidence>
<dbReference type="Gene3D" id="1.20.1090.10">
    <property type="entry name" value="Dehydroquinate synthase-like - alpha domain"/>
    <property type="match status" value="1"/>
</dbReference>
<dbReference type="InterPro" id="IPR039697">
    <property type="entry name" value="Alcohol_dehydrogenase_Fe"/>
</dbReference>
<organism evidence="5 6">
    <name type="scientific">Pontibacillus litoralis JSM 072002</name>
    <dbReference type="NCBI Taxonomy" id="1385512"/>
    <lineage>
        <taxon>Bacteria</taxon>
        <taxon>Bacillati</taxon>
        <taxon>Bacillota</taxon>
        <taxon>Bacilli</taxon>
        <taxon>Bacillales</taxon>
        <taxon>Bacillaceae</taxon>
        <taxon>Pontibacillus</taxon>
    </lineage>
</organism>
<feature type="domain" description="Fe-containing alcohol dehydrogenase-like C-terminal" evidence="4">
    <location>
        <begin position="171"/>
        <end position="378"/>
    </location>
</feature>
<dbReference type="Gene3D" id="3.40.50.1970">
    <property type="match status" value="1"/>
</dbReference>
<comment type="caution">
    <text evidence="5">The sequence shown here is derived from an EMBL/GenBank/DDBJ whole genome shotgun (WGS) entry which is preliminary data.</text>
</comment>
<dbReference type="FunFam" id="1.20.1090.10:FF:000001">
    <property type="entry name" value="Aldehyde-alcohol dehydrogenase"/>
    <property type="match status" value="1"/>
</dbReference>
<reference evidence="5 6" key="1">
    <citation type="submission" date="2013-08" db="EMBL/GenBank/DDBJ databases">
        <authorList>
            <person name="Huang J."/>
            <person name="Wang G."/>
        </authorList>
    </citation>
    <scope>NUCLEOTIDE SEQUENCE [LARGE SCALE GENOMIC DNA]</scope>
    <source>
        <strain evidence="5 6">JSM 072002</strain>
    </source>
</reference>
<dbReference type="SUPFAM" id="SSF56796">
    <property type="entry name" value="Dehydroquinate synthase-like"/>
    <property type="match status" value="1"/>
</dbReference>
<dbReference type="Pfam" id="PF00465">
    <property type="entry name" value="Fe-ADH"/>
    <property type="match status" value="1"/>
</dbReference>
<evidence type="ECO:0000256" key="2">
    <source>
        <dbReference type="ARBA" id="ARBA00023002"/>
    </source>
</evidence>
<dbReference type="PANTHER" id="PTHR11496">
    <property type="entry name" value="ALCOHOL DEHYDROGENASE"/>
    <property type="match status" value="1"/>
</dbReference>
<evidence type="ECO:0000313" key="6">
    <source>
        <dbReference type="Proteomes" id="UP000030401"/>
    </source>
</evidence>
<dbReference type="AlphaFoldDB" id="A0A0A5G097"/>
<dbReference type="RefSeq" id="WP_036836222.1">
    <property type="nucleotide sequence ID" value="NZ_AVPG01000037.1"/>
</dbReference>
<dbReference type="PROSITE" id="PS00913">
    <property type="entry name" value="ADH_IRON_1"/>
    <property type="match status" value="1"/>
</dbReference>
<dbReference type="InterPro" id="IPR018211">
    <property type="entry name" value="ADH_Fe_CS"/>
</dbReference>
<dbReference type="STRING" id="1385512.N784_13305"/>
<evidence type="ECO:0000256" key="1">
    <source>
        <dbReference type="ARBA" id="ARBA00007358"/>
    </source>
</evidence>
<protein>
    <submittedName>
        <fullName evidence="5">Alcohol dehydrogenase</fullName>
    </submittedName>
</protein>
<sequence>MNEISFRTTLYAGTNSLDRLVELQEEKIFIVTDPFIVESGMIDHVVRRIKQHANEYCVFSDIVPDPPVEKVVAGVKEMAEFKPTSIIAIGGGSAIDAAKAMKDFAMKIYHMDAIRVIVIPTTSGTGSEVTSFSVITDNEKNIKYPLVSDTLLPDEAILDAELVKTVPKTITADTGMDVLTHAIEAYVATGANDFSDALAEKAVRLVLRYLPLAYQHGEDIEAREKMHHASTLAGMAFNLAGLGINHSIAHACGGKLHIPHGRLNTIILPYVIEYNASLTDYRQREFSEAAMKYNELAKAIGLSPTNVRSGVKGLMKEIEQLRKKLNMPSSLKECGIDYNHFQKEKGALAEAALQDGCTNTNPIVPCKEDMESIIESMY</sequence>
<dbReference type="PANTHER" id="PTHR11496:SF83">
    <property type="entry name" value="HYDROXYACID-OXOACID TRANSHYDROGENASE, MITOCHONDRIAL"/>
    <property type="match status" value="1"/>
</dbReference>
<dbReference type="EMBL" id="AVPG01000037">
    <property type="protein sequence ID" value="KGX84498.1"/>
    <property type="molecule type" value="Genomic_DNA"/>
</dbReference>
<evidence type="ECO:0000259" key="4">
    <source>
        <dbReference type="Pfam" id="PF25137"/>
    </source>
</evidence>
<name>A0A0A5G097_9BACI</name>
<dbReference type="CDD" id="cd08180">
    <property type="entry name" value="PDD"/>
    <property type="match status" value="1"/>
</dbReference>
<keyword evidence="6" id="KW-1185">Reference proteome</keyword>
<dbReference type="OrthoDB" id="9815791at2"/>
<evidence type="ECO:0000259" key="3">
    <source>
        <dbReference type="Pfam" id="PF00465"/>
    </source>
</evidence>
<dbReference type="FunFam" id="3.40.50.1970:FF:000003">
    <property type="entry name" value="Alcohol dehydrogenase, iron-containing"/>
    <property type="match status" value="1"/>
</dbReference>
<dbReference type="Proteomes" id="UP000030401">
    <property type="component" value="Unassembled WGS sequence"/>
</dbReference>
<accession>A0A0A5G097</accession>
<dbReference type="GO" id="GO:0004022">
    <property type="term" value="F:alcohol dehydrogenase (NAD+) activity"/>
    <property type="evidence" value="ECO:0007669"/>
    <property type="project" value="UniProtKB-ARBA"/>
</dbReference>
<dbReference type="eggNOG" id="COG1454">
    <property type="taxonomic scope" value="Bacteria"/>
</dbReference>
<proteinExistence type="inferred from homology"/>
<dbReference type="InterPro" id="IPR056798">
    <property type="entry name" value="ADH_Fe_C"/>
</dbReference>
<comment type="similarity">
    <text evidence="1">Belongs to the iron-containing alcohol dehydrogenase family.</text>
</comment>
<dbReference type="GO" id="GO:0046872">
    <property type="term" value="F:metal ion binding"/>
    <property type="evidence" value="ECO:0007669"/>
    <property type="project" value="InterPro"/>
</dbReference>
<dbReference type="Pfam" id="PF25137">
    <property type="entry name" value="ADH_Fe_C"/>
    <property type="match status" value="1"/>
</dbReference>
<dbReference type="InterPro" id="IPR001670">
    <property type="entry name" value="ADH_Fe/GldA"/>
</dbReference>
<feature type="domain" description="Alcohol dehydrogenase iron-type/glycerol dehydrogenase GldA" evidence="3">
    <location>
        <begin position="13"/>
        <end position="159"/>
    </location>
</feature>
<keyword evidence="2" id="KW-0560">Oxidoreductase</keyword>